<accession>A0A0G4MCK2</accession>
<evidence type="ECO:0000313" key="18">
    <source>
        <dbReference type="Proteomes" id="UP000045706"/>
    </source>
</evidence>
<dbReference type="EMBL" id="CVQI01024335">
    <property type="protein sequence ID" value="CRK32032.1"/>
    <property type="molecule type" value="Genomic_DNA"/>
</dbReference>
<dbReference type="Proteomes" id="UP000044602">
    <property type="component" value="Unassembled WGS sequence"/>
</dbReference>
<keyword evidence="7" id="KW-0378">Hydrolase</keyword>
<evidence type="ECO:0000256" key="10">
    <source>
        <dbReference type="ARBA" id="ARBA00023136"/>
    </source>
</evidence>
<feature type="transmembrane region" description="Helical" evidence="13">
    <location>
        <begin position="1806"/>
        <end position="1828"/>
    </location>
</feature>
<keyword evidence="5 13" id="KW-0812">Transmembrane</keyword>
<gene>
    <name evidence="15" type="ORF">BN1708_003953</name>
    <name evidence="16" type="ORF">BN1723_014588</name>
</gene>
<dbReference type="PANTHER" id="PTHR43392:SF2">
    <property type="entry name" value="AAA-TYPE ATPASE FAMILY PROTEIN _ ANKYRIN REPEAT FAMILY PROTEIN"/>
    <property type="match status" value="1"/>
</dbReference>
<feature type="transmembrane region" description="Helical" evidence="13">
    <location>
        <begin position="1834"/>
        <end position="1855"/>
    </location>
</feature>
<keyword evidence="6" id="KW-0547">Nucleotide-binding</keyword>
<dbReference type="PRINTS" id="PR00819">
    <property type="entry name" value="CBXCFQXSUPER"/>
</dbReference>
<dbReference type="InterPro" id="IPR050773">
    <property type="entry name" value="CbxX/CfxQ_RuBisCO_ESX"/>
</dbReference>
<dbReference type="GO" id="GO:0004386">
    <property type="term" value="F:helicase activity"/>
    <property type="evidence" value="ECO:0007669"/>
    <property type="project" value="InterPro"/>
</dbReference>
<protein>
    <recommendedName>
        <fullName evidence="14">Major facilitator superfamily (MFS) profile domain-containing protein</fullName>
    </recommendedName>
</protein>
<dbReference type="FunFam" id="3.40.50.300:FF:000216">
    <property type="entry name" value="Type VII secretion ATPase EccA"/>
    <property type="match status" value="2"/>
</dbReference>
<keyword evidence="11" id="KW-0175">Coiled coil</keyword>
<dbReference type="Pfam" id="PF17866">
    <property type="entry name" value="AAA_lid_6"/>
    <property type="match status" value="2"/>
</dbReference>
<feature type="transmembrane region" description="Helical" evidence="13">
    <location>
        <begin position="21"/>
        <end position="45"/>
    </location>
</feature>
<feature type="compositionally biased region" description="Basic and acidic residues" evidence="12">
    <location>
        <begin position="963"/>
        <end position="983"/>
    </location>
</feature>
<feature type="transmembrane region" description="Helical" evidence="13">
    <location>
        <begin position="1991"/>
        <end position="2014"/>
    </location>
</feature>
<dbReference type="InterPro" id="IPR047187">
    <property type="entry name" value="SF1_C_Upf1"/>
</dbReference>
<dbReference type="GO" id="GO:0016020">
    <property type="term" value="C:membrane"/>
    <property type="evidence" value="ECO:0007669"/>
    <property type="project" value="UniProtKB-SubCell"/>
</dbReference>
<dbReference type="PROSITE" id="PS50850">
    <property type="entry name" value="MFS"/>
    <property type="match status" value="1"/>
</dbReference>
<keyword evidence="4" id="KW-0813">Transport</keyword>
<feature type="region of interest" description="Disordered" evidence="12">
    <location>
        <begin position="1586"/>
        <end position="1618"/>
    </location>
</feature>
<dbReference type="CDD" id="cd06008">
    <property type="entry name" value="NF-X1-zinc-finger"/>
    <property type="match status" value="1"/>
</dbReference>
<dbReference type="Pfam" id="PF00004">
    <property type="entry name" value="AAA"/>
    <property type="match status" value="2"/>
</dbReference>
<evidence type="ECO:0000256" key="9">
    <source>
        <dbReference type="ARBA" id="ARBA00022989"/>
    </source>
</evidence>
<evidence type="ECO:0000256" key="6">
    <source>
        <dbReference type="ARBA" id="ARBA00022741"/>
    </source>
</evidence>
<dbReference type="InterPro" id="IPR041679">
    <property type="entry name" value="DNA2/NAM7-like_C"/>
</dbReference>
<feature type="transmembrane region" description="Helical" evidence="13">
    <location>
        <begin position="1959"/>
        <end position="1979"/>
    </location>
</feature>
<name>A0A0G4MCK2_VERLO</name>
<evidence type="ECO:0000256" key="12">
    <source>
        <dbReference type="SAM" id="MobiDB-lite"/>
    </source>
</evidence>
<dbReference type="GO" id="GO:0005524">
    <property type="term" value="F:ATP binding"/>
    <property type="evidence" value="ECO:0007669"/>
    <property type="project" value="UniProtKB-KW"/>
</dbReference>
<evidence type="ECO:0000256" key="3">
    <source>
        <dbReference type="ARBA" id="ARBA00010992"/>
    </source>
</evidence>
<feature type="coiled-coil region" evidence="11">
    <location>
        <begin position="677"/>
        <end position="769"/>
    </location>
</feature>
<comment type="similarity">
    <text evidence="3">Belongs to the major facilitator superfamily. Sugar transporter (TC 2.A.1.1) family.</text>
</comment>
<evidence type="ECO:0000259" key="14">
    <source>
        <dbReference type="PROSITE" id="PS50850"/>
    </source>
</evidence>
<dbReference type="Gene3D" id="1.10.8.60">
    <property type="match status" value="2"/>
</dbReference>
<evidence type="ECO:0000256" key="2">
    <source>
        <dbReference type="ARBA" id="ARBA00010378"/>
    </source>
</evidence>
<evidence type="ECO:0000256" key="4">
    <source>
        <dbReference type="ARBA" id="ARBA00022448"/>
    </source>
</evidence>
<feature type="transmembrane region" description="Helical" evidence="13">
    <location>
        <begin position="1924"/>
        <end position="1947"/>
    </location>
</feature>
<evidence type="ECO:0000313" key="15">
    <source>
        <dbReference type="EMBL" id="CRK24836.1"/>
    </source>
</evidence>
<feature type="transmembrane region" description="Helical" evidence="13">
    <location>
        <begin position="1744"/>
        <end position="1763"/>
    </location>
</feature>
<keyword evidence="7" id="KW-0347">Helicase</keyword>
<dbReference type="InterPro" id="IPR027417">
    <property type="entry name" value="P-loop_NTPase"/>
</dbReference>
<dbReference type="Pfam" id="PF00083">
    <property type="entry name" value="Sugar_tr"/>
    <property type="match status" value="1"/>
</dbReference>
<dbReference type="InterPro" id="IPR020846">
    <property type="entry name" value="MFS_dom"/>
</dbReference>
<keyword evidence="8" id="KW-0067">ATP-binding</keyword>
<evidence type="ECO:0000256" key="7">
    <source>
        <dbReference type="ARBA" id="ARBA00022806"/>
    </source>
</evidence>
<dbReference type="SUPFAM" id="SSF103473">
    <property type="entry name" value="MFS general substrate transporter"/>
    <property type="match status" value="1"/>
</dbReference>
<evidence type="ECO:0000256" key="13">
    <source>
        <dbReference type="SAM" id="Phobius"/>
    </source>
</evidence>
<dbReference type="InterPro" id="IPR003663">
    <property type="entry name" value="Sugar/inositol_transpt"/>
</dbReference>
<dbReference type="Pfam" id="PF13087">
    <property type="entry name" value="AAA_12"/>
    <property type="match status" value="1"/>
</dbReference>
<dbReference type="InterPro" id="IPR000641">
    <property type="entry name" value="CbxX/CfxQ"/>
</dbReference>
<feature type="domain" description="Major facilitator superfamily (MFS) profile" evidence="14">
    <location>
        <begin position="1676"/>
        <end position="2113"/>
    </location>
</feature>
<keyword evidence="17" id="KW-1185">Reference proteome</keyword>
<dbReference type="Proteomes" id="UP000045706">
    <property type="component" value="Unassembled WGS sequence"/>
</dbReference>
<dbReference type="FunFam" id="1.10.8.60:FF:000160">
    <property type="entry name" value="WGS project CABT00000000 data, contig 2.55"/>
    <property type="match status" value="1"/>
</dbReference>
<dbReference type="FunFam" id="1.10.8.60:FF:000159">
    <property type="entry name" value="p-loop containing nucleoside triphosphate hydrolase protein"/>
    <property type="match status" value="1"/>
</dbReference>
<evidence type="ECO:0000313" key="17">
    <source>
        <dbReference type="Proteomes" id="UP000044602"/>
    </source>
</evidence>
<dbReference type="CDD" id="cd18808">
    <property type="entry name" value="SF1_C_Upf1"/>
    <property type="match status" value="1"/>
</dbReference>
<dbReference type="STRING" id="100787.A0A0G4MCK2"/>
<comment type="subcellular location">
    <subcellularLocation>
        <location evidence="1">Membrane</location>
        <topology evidence="1">Multi-pass membrane protein</topology>
    </subcellularLocation>
</comment>
<dbReference type="InterPro" id="IPR041677">
    <property type="entry name" value="DNA2/NAM7_AAA_11"/>
</dbReference>
<dbReference type="InterPro" id="IPR036259">
    <property type="entry name" value="MFS_trans_sf"/>
</dbReference>
<evidence type="ECO:0000256" key="5">
    <source>
        <dbReference type="ARBA" id="ARBA00022692"/>
    </source>
</evidence>
<dbReference type="Gene3D" id="3.40.50.300">
    <property type="entry name" value="P-loop containing nucleotide triphosphate hydrolases"/>
    <property type="match status" value="5"/>
</dbReference>
<feature type="region of interest" description="Disordered" evidence="12">
    <location>
        <begin position="963"/>
        <end position="994"/>
    </location>
</feature>
<dbReference type="FunFam" id="3.40.50.300:FF:001660">
    <property type="entry name" value="NF-X1 finger and helicase protein, putative"/>
    <property type="match status" value="1"/>
</dbReference>
<organism evidence="16 18">
    <name type="scientific">Verticillium longisporum</name>
    <name type="common">Verticillium dahliae var. longisporum</name>
    <dbReference type="NCBI Taxonomy" id="100787"/>
    <lineage>
        <taxon>Eukaryota</taxon>
        <taxon>Fungi</taxon>
        <taxon>Dikarya</taxon>
        <taxon>Ascomycota</taxon>
        <taxon>Pezizomycotina</taxon>
        <taxon>Sordariomycetes</taxon>
        <taxon>Hypocreomycetidae</taxon>
        <taxon>Glomerellales</taxon>
        <taxon>Plectosphaerellaceae</taxon>
        <taxon>Verticillium</taxon>
    </lineage>
</organism>
<dbReference type="PROSITE" id="PS00217">
    <property type="entry name" value="SUGAR_TRANSPORT_2"/>
    <property type="match status" value="1"/>
</dbReference>
<evidence type="ECO:0000256" key="1">
    <source>
        <dbReference type="ARBA" id="ARBA00004141"/>
    </source>
</evidence>
<feature type="transmembrane region" description="Helical" evidence="13">
    <location>
        <begin position="2090"/>
        <end position="2109"/>
    </location>
</feature>
<feature type="transmembrane region" description="Helical" evidence="13">
    <location>
        <begin position="1712"/>
        <end position="1732"/>
    </location>
</feature>
<dbReference type="InterPro" id="IPR005828">
    <property type="entry name" value="MFS_sugar_transport-like"/>
</dbReference>
<dbReference type="InterPro" id="IPR005829">
    <property type="entry name" value="Sugar_transporter_CS"/>
</dbReference>
<evidence type="ECO:0000313" key="16">
    <source>
        <dbReference type="EMBL" id="CRK32032.1"/>
    </source>
</evidence>
<keyword evidence="10 13" id="KW-0472">Membrane</keyword>
<dbReference type="GO" id="GO:0022857">
    <property type="term" value="F:transmembrane transporter activity"/>
    <property type="evidence" value="ECO:0007669"/>
    <property type="project" value="InterPro"/>
</dbReference>
<dbReference type="Gene3D" id="1.20.1250.20">
    <property type="entry name" value="MFS general substrate transporter like domains"/>
    <property type="match status" value="1"/>
</dbReference>
<dbReference type="EMBL" id="CVQH01017779">
    <property type="protein sequence ID" value="CRK24836.1"/>
    <property type="molecule type" value="Genomic_DNA"/>
</dbReference>
<proteinExistence type="inferred from homology"/>
<dbReference type="NCBIfam" id="TIGR00879">
    <property type="entry name" value="SP"/>
    <property type="match status" value="1"/>
</dbReference>
<feature type="transmembrane region" description="Helical" evidence="13">
    <location>
        <begin position="2020"/>
        <end position="2039"/>
    </location>
</feature>
<dbReference type="InterPro" id="IPR003593">
    <property type="entry name" value="AAA+_ATPase"/>
</dbReference>
<dbReference type="PANTHER" id="PTHR43392">
    <property type="entry name" value="AAA-TYPE ATPASE FAMILY PROTEIN / ANKYRIN REPEAT FAMILY PROTEIN"/>
    <property type="match status" value="1"/>
</dbReference>
<dbReference type="Pfam" id="PF13086">
    <property type="entry name" value="AAA_11"/>
    <property type="match status" value="2"/>
</dbReference>
<dbReference type="CDD" id="cd17936">
    <property type="entry name" value="EEXXEc_NFX1"/>
    <property type="match status" value="1"/>
</dbReference>
<dbReference type="GO" id="GO:0016887">
    <property type="term" value="F:ATP hydrolysis activity"/>
    <property type="evidence" value="ECO:0007669"/>
    <property type="project" value="InterPro"/>
</dbReference>
<evidence type="ECO:0000256" key="8">
    <source>
        <dbReference type="ARBA" id="ARBA00022840"/>
    </source>
</evidence>
<dbReference type="SMART" id="SM00382">
    <property type="entry name" value="AAA"/>
    <property type="match status" value="3"/>
</dbReference>
<evidence type="ECO:0000256" key="11">
    <source>
        <dbReference type="SAM" id="Coils"/>
    </source>
</evidence>
<dbReference type="InterPro" id="IPR003959">
    <property type="entry name" value="ATPase_AAA_core"/>
</dbReference>
<keyword evidence="9 13" id="KW-1133">Transmembrane helix</keyword>
<reference evidence="17 18" key="1">
    <citation type="submission" date="2015-05" db="EMBL/GenBank/DDBJ databases">
        <authorList>
            <person name="Fogelqvist Johan"/>
        </authorList>
    </citation>
    <scope>NUCLEOTIDE SEQUENCE [LARGE SCALE GENOMIC DNA]</scope>
    <source>
        <strain evidence="15">VL1</strain>
        <strain evidence="16">VL2</strain>
    </source>
</reference>
<dbReference type="SUPFAM" id="SSF52540">
    <property type="entry name" value="P-loop containing nucleoside triphosphate hydrolases"/>
    <property type="match status" value="4"/>
</dbReference>
<dbReference type="FunFam" id="1.20.1250.20:FF:000134">
    <property type="entry name" value="MFS sugar transporter protein"/>
    <property type="match status" value="1"/>
</dbReference>
<dbReference type="InterPro" id="IPR041627">
    <property type="entry name" value="AAA_lid_6"/>
</dbReference>
<comment type="similarity">
    <text evidence="2">Belongs to the CbxX/CfxQ family.</text>
</comment>
<sequence length="2163" mass="240855">MLNKMDSQKRKKLLNDDKKILGYQSFGALCSGKEIIGFAITFVLVNTPVFAYEPVLERLKAIKEMPLEKYLLVLPDDGTSMNDSFTPSPEVAKLLRTLNDSSASIQLSPPKGLKRIQLDQSQTASLKNALESPLSIIQGPPGTGKSFIGATAVQFLLANRNSRILIITYTNHALDQFLEDLTNVAGDAFLMMERDDGFVTAKHQGKAVSRDYLLRRWRTGAQAPEPKLAEKIENLQTLTAQFDEIQRQVDYLFAEAKRNFIKTKRIVGCTTTAASMHSSLISAFAPDVVMVEEAGEILEAHILAALQPCVQQLILIGDHKQLRPKVNNYTLTVEHGGGFDLNRSLFERLILQGHRHTTLCKQHRMHPDISQLVRQMTYPELLDGDKTSEHPTIRGLLGRVVFINHDKPELEGAGADSQTDVDLRASKQNPFEAKLVLKLVKYLGQQGYENSHLVVLTPYLGQLWLLRDELSKENDPLLNDMDSAELIRAGLMTTAASLVAKTKIRLSTIDNYQGEESDIVIASLTRSNARGDIGFMKAPERLNVLVSRARNSLIMIGTLDTFIKSTQGQRVWVPFFNILREKEFLQDGLWVRCEQHPSRIVMLAGPEDFDLKCPDGGCSEPCGRKLKYGLHTCQRRCHRLLDHSESPCRQLVTQFCDRKHKFKAPCGFGTESCPKCLKEDEERRQKEKELQRRAQRNFQLESERLVREANYRTQLQQLDEDIEAERRMLKFKQTSQEQDKTLDQRRADLQALKQTRARQEAIVETEQKNEAASVANSAIYAKFLTSLAVIAGSEFEETTGSKLASMGVAGCQTLIEKVLENGGGVIFIDEAYQLSSGNSPGGRAVLDFLLAEVENLTGMVVFVLAGYTKQMETFFAHNPGFPSRFPLEMKFADYDDKELLRILERQINKKFGGRMTVEDGLQGLFCRIVARRLGTGRGTEGFGNARAVENAFSRICMRQADRLRSERRRGLQPDDLKLTKEDLTGPQPTNALRNSTSWGKLQGLVGLSSVKESVQMLLGTIQANYQREMVEEPVIQFSLNRVFSGSPGTGKTTVAKIYGQILVDLGLLSSGEVIVKNPSDFVGAAMGQSEQQTRGILAATVGKVLVIDEACGLYGGGGTQGGGTTDPYRTAVIDTIVAEVQSTPGDDRCVLLLGYKDQLEEMFQNVNPGLSRRFPLASAFVFEDFDNNDLRKILDLKLKQQGFKATDQAKTVAIEVLDRARNRPNFGNAGEIDILLDQAKGSHQKRLSLGQTEHRVTLGAVDFDADFERMQRSQTNIPMLFEGTVGCEKIIAILQGYQDIVRTSKRLGMDPKGQVPFNFLFRGPPGTGKTSTARKMGKVFMDMGFLASADVLDCSATDLIGQFVGQTGPKVQQLLDKALGRVLLIDEAYRLANGQFAKEALDELVDAVTKDKYKGSLVIILAGYENDINRLMNVNPGMTSRFPETIDFYSLDPGSCLELLTRTLQKQKQRLKGPKGDLDLGCLERPSRRFELDALRLFDGLSKQTSWASARDVETLAKDVFNVGLRGLKEGGGHCILVSEDVVLGQLQKMLHERHGREKQVSHQLTTGVADLSLLSPPIAEPTLMHQHEERTTETSPQGAKEDDLTPPSSPEPDIRFQNDSIRDAGVSDEVWEQLQKDAQAEGEREEQYQSMLETKKTADDGELDRIMDNTNPIWYKDAGLRRNVAFGLGLCLVIATNAIPSWQKYFKRPTGALLGIYAASFFLPSIFTSFIGDYLSTKLGRRWCILISTVVLIIGALVNTFANSIGMWCGGRAIMGAGVGMIKVATPVLIQEISHPRLRPILGSCYQTFAYFGGFFSALMTFVGLYVPGNWGWRFPSLLQILGPIAVMMVAFFCPESPRWLIKNDRAEEARKILADLHANGDEDDALVKFEMEQITTALQREMSQRQVDLLDFFRSPGNRRRLATLVVLACSLNWVGNGIISYYLAPILMSVGITSPVQITLINTGLALWNLILAGLASVYCDKAGRRPLFLIATAGMLCSYAIVMGLSAGFANTKQRSLGTAVIPFLFIYFGFYDMAYTPLPIAYTVEILPFDLRSKGMALFTSTSTLGNAFNQFVNPIALKSIAWRYYGVYIAILIFYFAFIYLMLPETKRLSAEEASRVFDFDRKGRPRDRTLDVETVTENDLDNEKLSKTTFEGEKKA</sequence>